<reference evidence="3" key="1">
    <citation type="journal article" date="2021" name="PeerJ">
        <title>Extensive microbial diversity within the chicken gut microbiome revealed by metagenomics and culture.</title>
        <authorList>
            <person name="Gilroy R."/>
            <person name="Ravi A."/>
            <person name="Getino M."/>
            <person name="Pursley I."/>
            <person name="Horton D.L."/>
            <person name="Alikhan N.F."/>
            <person name="Baker D."/>
            <person name="Gharbi K."/>
            <person name="Hall N."/>
            <person name="Watson M."/>
            <person name="Adriaenssens E.M."/>
            <person name="Foster-Nyarko E."/>
            <person name="Jarju S."/>
            <person name="Secka A."/>
            <person name="Antonio M."/>
            <person name="Oren A."/>
            <person name="Chaudhuri R.R."/>
            <person name="La Ragione R."/>
            <person name="Hildebrand F."/>
            <person name="Pallen M.J."/>
        </authorList>
    </citation>
    <scope>NUCLEOTIDE SEQUENCE</scope>
    <source>
        <strain evidence="3">F6-686</strain>
    </source>
</reference>
<evidence type="ECO:0000259" key="2">
    <source>
        <dbReference type="Pfam" id="PF22820"/>
    </source>
</evidence>
<sequence length="415" mass="47231">MTKKKNSRSHPKLIAFLIILIAFGIFYGWGAVYYQKNLQVNRIIAAMNDPKVGMAKYVTASDPDVTLTDAKLRPLQNYFKENPKAAKELENNLRHDKNNQQIKLVNSGSHFLLFPKYTLKVQVYRPQVQTNHPNSVLTVNDHNLGKMDGANQNFYQDLGQVFPGRYHLLVKTKVAGRKLTADAIVNIWSSKTINMTIKTGTFQIRSVSKGIVYINDKKVKVLDQNGQASFKNYPLAKDTELYIKASYQGKTIKSEKVKDLSSSINSEFSNSEDDTSDYGSVTNYAGNQNRDVYQDVEGDYVVNPLWTGLITRNEAGKLLYRNYLKPNADNFVDKKKNKSYKNLLKNKLNKKKVKLAVKVIKILPAGDNYSDVNYQLVCKFKQNGKKTKKVINYENGIFHRSGEKQLIKHLGKKVK</sequence>
<dbReference type="AlphaFoldDB" id="A0A9E2KSB8"/>
<feature type="transmembrane region" description="Helical" evidence="1">
    <location>
        <begin position="12"/>
        <end position="34"/>
    </location>
</feature>
<dbReference type="InterPro" id="IPR054530">
    <property type="entry name" value="TcaA_4th"/>
</dbReference>
<proteinExistence type="predicted"/>
<name>A0A9E2KSB8_9LACO</name>
<organism evidence="3 4">
    <name type="scientific">Candidatus Lactobacillus pullistercoris</name>
    <dbReference type="NCBI Taxonomy" id="2838636"/>
    <lineage>
        <taxon>Bacteria</taxon>
        <taxon>Bacillati</taxon>
        <taxon>Bacillota</taxon>
        <taxon>Bacilli</taxon>
        <taxon>Lactobacillales</taxon>
        <taxon>Lactobacillaceae</taxon>
        <taxon>Lactobacillus</taxon>
    </lineage>
</organism>
<dbReference type="PANTHER" id="PTHR40038">
    <property type="entry name" value="MEMBRANE-ASSOCIATED PROTEIN TCAA"/>
    <property type="match status" value="1"/>
</dbReference>
<feature type="domain" description="TcaA 4th" evidence="2">
    <location>
        <begin position="201"/>
        <end position="258"/>
    </location>
</feature>
<reference evidence="3" key="2">
    <citation type="submission" date="2021-04" db="EMBL/GenBank/DDBJ databases">
        <authorList>
            <person name="Gilroy R."/>
        </authorList>
    </citation>
    <scope>NUCLEOTIDE SEQUENCE</scope>
    <source>
        <strain evidence="3">F6-686</strain>
    </source>
</reference>
<gene>
    <name evidence="3" type="ORF">H9806_05155</name>
</gene>
<dbReference type="Proteomes" id="UP000823844">
    <property type="component" value="Unassembled WGS sequence"/>
</dbReference>
<evidence type="ECO:0000313" key="3">
    <source>
        <dbReference type="EMBL" id="MBU3828509.1"/>
    </source>
</evidence>
<comment type="caution">
    <text evidence="3">The sequence shown here is derived from an EMBL/GenBank/DDBJ whole genome shotgun (WGS) entry which is preliminary data.</text>
</comment>
<evidence type="ECO:0000313" key="4">
    <source>
        <dbReference type="Proteomes" id="UP000823844"/>
    </source>
</evidence>
<dbReference type="Pfam" id="PF22820">
    <property type="entry name" value="TcaA_3rd_4th"/>
    <property type="match status" value="1"/>
</dbReference>
<dbReference type="EMBL" id="JAHLFT010000066">
    <property type="protein sequence ID" value="MBU3828509.1"/>
    <property type="molecule type" value="Genomic_DNA"/>
</dbReference>
<keyword evidence="1" id="KW-0472">Membrane</keyword>
<keyword evidence="1" id="KW-0812">Transmembrane</keyword>
<protein>
    <recommendedName>
        <fullName evidence="2">TcaA 4th domain-containing protein</fullName>
    </recommendedName>
</protein>
<accession>A0A9E2KSB8</accession>
<dbReference type="PANTHER" id="PTHR40038:SF1">
    <property type="entry name" value="MEMBRANE-ASSOCIATED PROTEIN TCAA"/>
    <property type="match status" value="1"/>
</dbReference>
<keyword evidence="1" id="KW-1133">Transmembrane helix</keyword>
<evidence type="ECO:0000256" key="1">
    <source>
        <dbReference type="SAM" id="Phobius"/>
    </source>
</evidence>